<accession>A0A6C0LHV6</accession>
<organism evidence="1">
    <name type="scientific">viral metagenome</name>
    <dbReference type="NCBI Taxonomy" id="1070528"/>
    <lineage>
        <taxon>unclassified sequences</taxon>
        <taxon>metagenomes</taxon>
        <taxon>organismal metagenomes</taxon>
    </lineage>
</organism>
<evidence type="ECO:0000313" key="1">
    <source>
        <dbReference type="EMBL" id="QHU30077.1"/>
    </source>
</evidence>
<name>A0A6C0LHV6_9ZZZZ</name>
<reference evidence="1" key="1">
    <citation type="journal article" date="2020" name="Nature">
        <title>Giant virus diversity and host interactions through global metagenomics.</title>
        <authorList>
            <person name="Schulz F."/>
            <person name="Roux S."/>
            <person name="Paez-Espino D."/>
            <person name="Jungbluth S."/>
            <person name="Walsh D.A."/>
            <person name="Denef V.J."/>
            <person name="McMahon K.D."/>
            <person name="Konstantinidis K.T."/>
            <person name="Eloe-Fadrosh E.A."/>
            <person name="Kyrpides N.C."/>
            <person name="Woyke T."/>
        </authorList>
    </citation>
    <scope>NUCLEOTIDE SEQUENCE</scope>
    <source>
        <strain evidence="1">GVMAG-M-3300027833-11</strain>
    </source>
</reference>
<sequence>MDFQKGEKVGYLTQDCNDYTLATIIDIHYDDKTPYYTVRTRDNFEINTVEKRLFKLDTIKM</sequence>
<dbReference type="AlphaFoldDB" id="A0A6C0LHV6"/>
<proteinExistence type="predicted"/>
<protein>
    <submittedName>
        <fullName evidence="1">Uncharacterized protein</fullName>
    </submittedName>
</protein>
<dbReference type="EMBL" id="MN740503">
    <property type="protein sequence ID" value="QHU30077.1"/>
    <property type="molecule type" value="Genomic_DNA"/>
</dbReference>